<dbReference type="OrthoDB" id="44841at2759"/>
<dbReference type="SMART" id="SM00228">
    <property type="entry name" value="PDZ"/>
    <property type="match status" value="1"/>
</dbReference>
<feature type="domain" description="PDZ" evidence="4">
    <location>
        <begin position="4"/>
        <end position="86"/>
    </location>
</feature>
<reference evidence="5 6" key="1">
    <citation type="submission" date="2015-07" db="EMBL/GenBank/DDBJ databases">
        <title>The genome of Dufourea novaeangliae.</title>
        <authorList>
            <person name="Pan H."/>
            <person name="Kapheim K."/>
        </authorList>
    </citation>
    <scope>NUCLEOTIDE SEQUENCE [LARGE SCALE GENOMIC DNA]</scope>
    <source>
        <strain evidence="5">0120121106</strain>
        <tissue evidence="5">Whole body</tissue>
    </source>
</reference>
<evidence type="ECO:0000256" key="1">
    <source>
        <dbReference type="ARBA" id="ARBA00004496"/>
    </source>
</evidence>
<keyword evidence="3" id="KW-0862">Zinc</keyword>
<keyword evidence="6" id="KW-1185">Reference proteome</keyword>
<sequence>MEIIIKFSRSNNQPLGIRLSGGADYSFPLTVVRLAIGGLADQAGLRAGDLVIKINGETIQHLTHNEVHERLAKVGNQFTLNVLRNLKFERATKQE</sequence>
<dbReference type="GO" id="GO:0061061">
    <property type="term" value="P:muscle structure development"/>
    <property type="evidence" value="ECO:0007669"/>
    <property type="project" value="TreeGrafter"/>
</dbReference>
<dbReference type="GO" id="GO:0031941">
    <property type="term" value="C:filamentous actin"/>
    <property type="evidence" value="ECO:0007669"/>
    <property type="project" value="TreeGrafter"/>
</dbReference>
<dbReference type="InterPro" id="IPR001478">
    <property type="entry name" value="PDZ"/>
</dbReference>
<dbReference type="GO" id="GO:0003779">
    <property type="term" value="F:actin binding"/>
    <property type="evidence" value="ECO:0007669"/>
    <property type="project" value="TreeGrafter"/>
</dbReference>
<dbReference type="InterPro" id="IPR050604">
    <property type="entry name" value="PDZ-LIM_domain"/>
</dbReference>
<dbReference type="STRING" id="178035.A0A154PAR0"/>
<protein>
    <submittedName>
        <fullName evidence="5">PDZ and LIM domain protein Zasp</fullName>
    </submittedName>
</protein>
<evidence type="ECO:0000256" key="2">
    <source>
        <dbReference type="ARBA" id="ARBA00022490"/>
    </source>
</evidence>
<keyword evidence="3" id="KW-0440">LIM domain</keyword>
<gene>
    <name evidence="5" type="ORF">WN55_00324</name>
</gene>
<evidence type="ECO:0000259" key="4">
    <source>
        <dbReference type="PROSITE" id="PS50106"/>
    </source>
</evidence>
<dbReference type="FunFam" id="2.30.42.10:FF:000055">
    <property type="entry name" value="PDZ and LIM domain protein 3"/>
    <property type="match status" value="1"/>
</dbReference>
<comment type="subcellular location">
    <subcellularLocation>
        <location evidence="1">Cytoplasm</location>
    </subcellularLocation>
</comment>
<dbReference type="SUPFAM" id="SSF50156">
    <property type="entry name" value="PDZ domain-like"/>
    <property type="match status" value="1"/>
</dbReference>
<name>A0A154PAR0_DUFNO</name>
<dbReference type="GO" id="GO:0030036">
    <property type="term" value="P:actin cytoskeleton organization"/>
    <property type="evidence" value="ECO:0007669"/>
    <property type="project" value="TreeGrafter"/>
</dbReference>
<dbReference type="Proteomes" id="UP000076502">
    <property type="component" value="Unassembled WGS sequence"/>
</dbReference>
<dbReference type="AlphaFoldDB" id="A0A154PAR0"/>
<evidence type="ECO:0000313" key="5">
    <source>
        <dbReference type="EMBL" id="KZC08933.1"/>
    </source>
</evidence>
<dbReference type="GO" id="GO:0001725">
    <property type="term" value="C:stress fiber"/>
    <property type="evidence" value="ECO:0007669"/>
    <property type="project" value="TreeGrafter"/>
</dbReference>
<dbReference type="Pfam" id="PF00595">
    <property type="entry name" value="PDZ"/>
    <property type="match status" value="1"/>
</dbReference>
<dbReference type="PROSITE" id="PS50106">
    <property type="entry name" value="PDZ"/>
    <property type="match status" value="1"/>
</dbReference>
<dbReference type="GO" id="GO:0030018">
    <property type="term" value="C:Z disc"/>
    <property type="evidence" value="ECO:0007669"/>
    <property type="project" value="TreeGrafter"/>
</dbReference>
<accession>A0A154PAR0</accession>
<dbReference type="GO" id="GO:0005912">
    <property type="term" value="C:adherens junction"/>
    <property type="evidence" value="ECO:0007669"/>
    <property type="project" value="TreeGrafter"/>
</dbReference>
<dbReference type="Gene3D" id="2.30.42.10">
    <property type="match status" value="1"/>
</dbReference>
<keyword evidence="2" id="KW-0963">Cytoplasm</keyword>
<dbReference type="InterPro" id="IPR036034">
    <property type="entry name" value="PDZ_sf"/>
</dbReference>
<evidence type="ECO:0000313" key="6">
    <source>
        <dbReference type="Proteomes" id="UP000076502"/>
    </source>
</evidence>
<proteinExistence type="predicted"/>
<dbReference type="GO" id="GO:0051371">
    <property type="term" value="F:muscle alpha-actinin binding"/>
    <property type="evidence" value="ECO:0007669"/>
    <property type="project" value="TreeGrafter"/>
</dbReference>
<organism evidence="5 6">
    <name type="scientific">Dufourea novaeangliae</name>
    <name type="common">Sweat bee</name>
    <dbReference type="NCBI Taxonomy" id="178035"/>
    <lineage>
        <taxon>Eukaryota</taxon>
        <taxon>Metazoa</taxon>
        <taxon>Ecdysozoa</taxon>
        <taxon>Arthropoda</taxon>
        <taxon>Hexapoda</taxon>
        <taxon>Insecta</taxon>
        <taxon>Pterygota</taxon>
        <taxon>Neoptera</taxon>
        <taxon>Endopterygota</taxon>
        <taxon>Hymenoptera</taxon>
        <taxon>Apocrita</taxon>
        <taxon>Aculeata</taxon>
        <taxon>Apoidea</taxon>
        <taxon>Anthophila</taxon>
        <taxon>Halictidae</taxon>
        <taxon>Rophitinae</taxon>
        <taxon>Dufourea</taxon>
    </lineage>
</organism>
<dbReference type="PANTHER" id="PTHR24214">
    <property type="entry name" value="PDZ AND LIM DOMAIN PROTEIN ZASP"/>
    <property type="match status" value="1"/>
</dbReference>
<dbReference type="PANTHER" id="PTHR24214:SF38">
    <property type="entry name" value="PDZ AND LIM DOMAIN PROTEIN ZASP-RELATED"/>
    <property type="match status" value="1"/>
</dbReference>
<keyword evidence="3" id="KW-0479">Metal-binding</keyword>
<evidence type="ECO:0000256" key="3">
    <source>
        <dbReference type="ARBA" id="ARBA00023038"/>
    </source>
</evidence>
<dbReference type="EMBL" id="KQ434860">
    <property type="protein sequence ID" value="KZC08933.1"/>
    <property type="molecule type" value="Genomic_DNA"/>
</dbReference>